<keyword evidence="3" id="KW-1185">Reference proteome</keyword>
<evidence type="ECO:0000313" key="4">
    <source>
        <dbReference type="Proteomes" id="UP000075304"/>
    </source>
</evidence>
<evidence type="ECO:0000313" key="3">
    <source>
        <dbReference type="Proteomes" id="UP000032024"/>
    </source>
</evidence>
<evidence type="ECO:0000313" key="2">
    <source>
        <dbReference type="EMBL" id="KYC71350.1"/>
    </source>
</evidence>
<reference evidence="2 4" key="3">
    <citation type="submission" date="2016-01" db="EMBL/GenBank/DDBJ databases">
        <title>Genome Sequences of Twelve Sporeforming Bacillus Species Isolated from Foods.</title>
        <authorList>
            <person name="Berendsen E.M."/>
            <person name="Wells-Bennik M.H."/>
            <person name="Krawcyk A.O."/>
            <person name="De Jong A."/>
            <person name="Holsappel S."/>
            <person name="Eijlander R.T."/>
            <person name="Kuipers O.P."/>
        </authorList>
    </citation>
    <scope>NUCLEOTIDE SEQUENCE [LARGE SCALE GENOMIC DNA]</scope>
    <source>
        <strain evidence="2 4">B4099</strain>
    </source>
</reference>
<reference evidence="3" key="2">
    <citation type="submission" date="2015-01" db="EMBL/GenBank/DDBJ databases">
        <title>Comparative genome analysis of Bacillus coagulans HM-08, Clostridium butyricum HM-68, Bacillus subtilis HM-66 and Bacillus paralicheniformis BL-09.</title>
        <authorList>
            <person name="Zhang H."/>
        </authorList>
    </citation>
    <scope>NUCLEOTIDE SEQUENCE [LARGE SCALE GENOMIC DNA]</scope>
    <source>
        <strain evidence="3">HM-08</strain>
    </source>
</reference>
<sequence length="45" mass="5149">MTAGNVKKLVPKTPDFYQKLGCWVVQHSLEMSKSSSLIREKILEK</sequence>
<dbReference type="EMBL" id="LQYI01000031">
    <property type="protein sequence ID" value="KYC71350.1"/>
    <property type="molecule type" value="Genomic_DNA"/>
</dbReference>
<protein>
    <submittedName>
        <fullName evidence="2">Uncharacterized protein</fullName>
    </submittedName>
</protein>
<dbReference type="EMBL" id="CP010525">
    <property type="protein sequence ID" value="AJO24761.1"/>
    <property type="molecule type" value="Genomic_DNA"/>
</dbReference>
<dbReference type="Proteomes" id="UP000075304">
    <property type="component" value="Unassembled WGS sequence"/>
</dbReference>
<evidence type="ECO:0000313" key="1">
    <source>
        <dbReference type="EMBL" id="AJO24761.1"/>
    </source>
</evidence>
<reference evidence="1" key="1">
    <citation type="submission" date="2015-01" db="EMBL/GenBank/DDBJ databases">
        <title>Comparative genome analysis of Bacillus coagulans HM-08, Clostridium butyricum HM-68, Bacillus subtilis HM-66 and Bacillus licheniformis BL-09.</title>
        <authorList>
            <person name="Zhang H."/>
        </authorList>
    </citation>
    <scope>NUCLEOTIDE SEQUENCE [LARGE SCALE GENOMIC DNA]</scope>
    <source>
        <strain evidence="1">HM-08</strain>
    </source>
</reference>
<dbReference type="AlphaFoldDB" id="A0A0C5CD64"/>
<gene>
    <name evidence="2" type="ORF">B4099_1247</name>
    <name evidence="1" type="ORF">SB48_HM08orf06285</name>
</gene>
<proteinExistence type="predicted"/>
<organism evidence="2 4">
    <name type="scientific">Heyndrickxia coagulans</name>
    <name type="common">Weizmannia coagulans</name>
    <dbReference type="NCBI Taxonomy" id="1398"/>
    <lineage>
        <taxon>Bacteria</taxon>
        <taxon>Bacillati</taxon>
        <taxon>Bacillota</taxon>
        <taxon>Bacilli</taxon>
        <taxon>Bacillales</taxon>
        <taxon>Bacillaceae</taxon>
        <taxon>Heyndrickxia</taxon>
    </lineage>
</organism>
<name>A0A0C5CD64_HEYCO</name>
<dbReference type="Proteomes" id="UP000032024">
    <property type="component" value="Chromosome"/>
</dbReference>
<accession>A0A0C5CD64</accession>
<dbReference type="PATRIC" id="fig|1398.18.peg.3929"/>